<organism evidence="1 2">
    <name type="scientific">Apteryx owenii</name>
    <name type="common">Little spotted kiwi</name>
    <dbReference type="NCBI Taxonomy" id="8824"/>
    <lineage>
        <taxon>Eukaryota</taxon>
        <taxon>Metazoa</taxon>
        <taxon>Chordata</taxon>
        <taxon>Craniata</taxon>
        <taxon>Vertebrata</taxon>
        <taxon>Euteleostomi</taxon>
        <taxon>Archelosauria</taxon>
        <taxon>Archosauria</taxon>
        <taxon>Dinosauria</taxon>
        <taxon>Saurischia</taxon>
        <taxon>Theropoda</taxon>
        <taxon>Coelurosauria</taxon>
        <taxon>Aves</taxon>
        <taxon>Palaeognathae</taxon>
        <taxon>Apterygiformes</taxon>
        <taxon>Apterygidae</taxon>
        <taxon>Apteryx</taxon>
    </lineage>
</organism>
<dbReference type="Proteomes" id="UP000694424">
    <property type="component" value="Unplaced"/>
</dbReference>
<keyword evidence="2" id="KW-1185">Reference proteome</keyword>
<evidence type="ECO:0000313" key="2">
    <source>
        <dbReference type="Proteomes" id="UP000694424"/>
    </source>
</evidence>
<protein>
    <submittedName>
        <fullName evidence="1">Uncharacterized protein</fullName>
    </submittedName>
</protein>
<dbReference type="AlphaFoldDB" id="A0A8B9PQQ4"/>
<reference evidence="1" key="2">
    <citation type="submission" date="2025-09" db="UniProtKB">
        <authorList>
            <consortium name="Ensembl"/>
        </authorList>
    </citation>
    <scope>IDENTIFICATION</scope>
</reference>
<reference evidence="1" key="1">
    <citation type="submission" date="2025-08" db="UniProtKB">
        <authorList>
            <consortium name="Ensembl"/>
        </authorList>
    </citation>
    <scope>IDENTIFICATION</scope>
</reference>
<proteinExistence type="predicted"/>
<dbReference type="Ensembl" id="ENSAOWT00000017338.1">
    <property type="protein sequence ID" value="ENSAOWP00000015276.1"/>
    <property type="gene ID" value="ENSAOWG00000010401.1"/>
</dbReference>
<accession>A0A8B9PQQ4</accession>
<sequence length="79" mass="8844">LSSGKEKHFEANTFAKSLCQHCFRVAGAHQHASQVSSTISPGGYEYFFKGPFVWGWDSMCLCRYGNLQHKGSARLSRCL</sequence>
<name>A0A8B9PQQ4_APTOW</name>
<evidence type="ECO:0000313" key="1">
    <source>
        <dbReference type="Ensembl" id="ENSAOWP00000015276.1"/>
    </source>
</evidence>